<evidence type="ECO:0000256" key="1">
    <source>
        <dbReference type="ARBA" id="ARBA00004123"/>
    </source>
</evidence>
<feature type="repeat" description="WD" evidence="5">
    <location>
        <begin position="469"/>
        <end position="509"/>
    </location>
</feature>
<dbReference type="InterPro" id="IPR015943">
    <property type="entry name" value="WD40/YVTN_repeat-like_dom_sf"/>
</dbReference>
<dbReference type="GeneID" id="66118452"/>
<gene>
    <name evidence="7" type="ORF">KQ657_005078</name>
</gene>
<evidence type="ECO:0000256" key="4">
    <source>
        <dbReference type="ARBA" id="ARBA00023242"/>
    </source>
</evidence>
<dbReference type="InterPro" id="IPR036322">
    <property type="entry name" value="WD40_repeat_dom_sf"/>
</dbReference>
<sequence length="633" mass="69090">MSLTSTELNYLIWRYLQESGHELAAFALDKASKCLNYEQTLAVTKVKPGCLVDLVQRGILYTMTESKIPGNEVTLEMLSLLGALEQHQHQQYQDDIENEQSENERFLLVIEAKNGSRNAEEDVDVEMNEEPSINNDNNNNNKQELPSPPEEPPVPTTIETPFTTKHIKPLVSFSSSICSDWHPGSEAFAYGQESSLAVISAFKDGEIAETVKLNHSSALSGNNEINIVSWSPNGNVLVTCGGFGDLRAWSPDGKLRNLAINTIDEPTTTTTSNAAATAAATGGGATASTSPADGPKNGDTGTNNNINTNANNGSVNNKALKLISSLIWNDNGQYLLTIDVNGEVCLRDGTNLNVIHHLTCAVSNGVSIDACWLDDFKFSVSTSKNTIRIFSITNTQLSIFGLPQIEVSPIGLLSGHENSITLIKFNPISKLLASCSDYDYIIKVWSSNSSTDPTVLNQRGGAHSQDADLILHSSPVVELKWLSSRHLLSVSMDGILNVWDVNTASSLISSKLFTTNENFHYDEEDHEDGDIPKEILVFNCAVTKDGKWLAIGDSLGRVTIWDISFDHYFTSTTADTKTTRNTIHCVGIYELQLPEMADTASAIGICDLKWDFTSTKLSVSYMGTTSLIFEFNP</sequence>
<dbReference type="SMART" id="SM00667">
    <property type="entry name" value="LisH"/>
    <property type="match status" value="1"/>
</dbReference>
<feature type="compositionally biased region" description="Low complexity" evidence="6">
    <location>
        <begin position="134"/>
        <end position="145"/>
    </location>
</feature>
<dbReference type="Gene3D" id="2.130.10.10">
    <property type="entry name" value="YVTN repeat-like/Quinoprotein amine dehydrogenase"/>
    <property type="match status" value="2"/>
</dbReference>
<dbReference type="GO" id="GO:0003714">
    <property type="term" value="F:transcription corepressor activity"/>
    <property type="evidence" value="ECO:0007669"/>
    <property type="project" value="InterPro"/>
</dbReference>
<evidence type="ECO:0000256" key="2">
    <source>
        <dbReference type="ARBA" id="ARBA00022574"/>
    </source>
</evidence>
<dbReference type="EMBL" id="JAHMUF010000009">
    <property type="protein sequence ID" value="KAG7193880.1"/>
    <property type="molecule type" value="Genomic_DNA"/>
</dbReference>
<evidence type="ECO:0000313" key="8">
    <source>
        <dbReference type="Proteomes" id="UP000790833"/>
    </source>
</evidence>
<dbReference type="InterPro" id="IPR019775">
    <property type="entry name" value="WD40_repeat_CS"/>
</dbReference>
<dbReference type="SMART" id="SM00320">
    <property type="entry name" value="WD40"/>
    <property type="match status" value="5"/>
</dbReference>
<dbReference type="SUPFAM" id="SSF50978">
    <property type="entry name" value="WD40 repeat-like"/>
    <property type="match status" value="1"/>
</dbReference>
<keyword evidence="2 5" id="KW-0853">WD repeat</keyword>
<name>A0A9P7V9V1_9ASCO</name>
<evidence type="ECO:0000256" key="3">
    <source>
        <dbReference type="ARBA" id="ARBA00022737"/>
    </source>
</evidence>
<dbReference type="InterPro" id="IPR006594">
    <property type="entry name" value="LisH"/>
</dbReference>
<evidence type="ECO:0000256" key="5">
    <source>
        <dbReference type="PROSITE-ProRule" id="PRU00221"/>
    </source>
</evidence>
<dbReference type="PANTHER" id="PTHR22846:SF2">
    <property type="entry name" value="F-BOX-LIKE_WD REPEAT-CONTAINING PROTEIN EBI"/>
    <property type="match status" value="1"/>
</dbReference>
<dbReference type="InterPro" id="IPR001680">
    <property type="entry name" value="WD40_rpt"/>
</dbReference>
<keyword evidence="8" id="KW-1185">Reference proteome</keyword>
<protein>
    <recommendedName>
        <fullName evidence="9">WD40 repeat-like protein</fullName>
    </recommendedName>
</protein>
<dbReference type="PROSITE" id="PS50082">
    <property type="entry name" value="WD_REPEATS_2"/>
    <property type="match status" value="1"/>
</dbReference>
<dbReference type="Pfam" id="PF08513">
    <property type="entry name" value="LisH"/>
    <property type="match status" value="1"/>
</dbReference>
<dbReference type="RefSeq" id="XP_043049427.1">
    <property type="nucleotide sequence ID" value="XM_043195722.1"/>
</dbReference>
<dbReference type="InterPro" id="IPR045183">
    <property type="entry name" value="Ebi-like"/>
</dbReference>
<evidence type="ECO:0008006" key="9">
    <source>
        <dbReference type="Google" id="ProtNLM"/>
    </source>
</evidence>
<feature type="region of interest" description="Disordered" evidence="6">
    <location>
        <begin position="278"/>
        <end position="310"/>
    </location>
</feature>
<reference evidence="7" key="1">
    <citation type="submission" date="2021-03" db="EMBL/GenBank/DDBJ databases">
        <authorList>
            <person name="Palmer J.M."/>
        </authorList>
    </citation>
    <scope>NUCLEOTIDE SEQUENCE</scope>
    <source>
        <strain evidence="7">ARV_011</strain>
    </source>
</reference>
<proteinExistence type="predicted"/>
<dbReference type="OrthoDB" id="1367865at2759"/>
<dbReference type="PROSITE" id="PS50896">
    <property type="entry name" value="LISH"/>
    <property type="match status" value="1"/>
</dbReference>
<organism evidence="7 8">
    <name type="scientific">Scheffersomyces spartinae</name>
    <dbReference type="NCBI Taxonomy" id="45513"/>
    <lineage>
        <taxon>Eukaryota</taxon>
        <taxon>Fungi</taxon>
        <taxon>Dikarya</taxon>
        <taxon>Ascomycota</taxon>
        <taxon>Saccharomycotina</taxon>
        <taxon>Pichiomycetes</taxon>
        <taxon>Debaryomycetaceae</taxon>
        <taxon>Scheffersomyces</taxon>
    </lineage>
</organism>
<comment type="subcellular location">
    <subcellularLocation>
        <location evidence="1">Nucleus</location>
    </subcellularLocation>
</comment>
<feature type="region of interest" description="Disordered" evidence="6">
    <location>
        <begin position="118"/>
        <end position="160"/>
    </location>
</feature>
<dbReference type="Pfam" id="PF00400">
    <property type="entry name" value="WD40"/>
    <property type="match status" value="2"/>
</dbReference>
<keyword evidence="4" id="KW-0539">Nucleus</keyword>
<dbReference type="Gene3D" id="1.20.960.30">
    <property type="match status" value="1"/>
</dbReference>
<feature type="compositionally biased region" description="Pro residues" evidence="6">
    <location>
        <begin position="146"/>
        <end position="155"/>
    </location>
</feature>
<evidence type="ECO:0000256" key="6">
    <source>
        <dbReference type="SAM" id="MobiDB-lite"/>
    </source>
</evidence>
<dbReference type="PROSITE" id="PS00678">
    <property type="entry name" value="WD_REPEATS_1"/>
    <property type="match status" value="1"/>
</dbReference>
<keyword evidence="3" id="KW-0677">Repeat</keyword>
<dbReference type="PANTHER" id="PTHR22846">
    <property type="entry name" value="WD40 REPEAT PROTEIN"/>
    <property type="match status" value="1"/>
</dbReference>
<dbReference type="GO" id="GO:0034967">
    <property type="term" value="C:Set3 complex"/>
    <property type="evidence" value="ECO:0007669"/>
    <property type="project" value="TreeGrafter"/>
</dbReference>
<evidence type="ECO:0000313" key="7">
    <source>
        <dbReference type="EMBL" id="KAG7193880.1"/>
    </source>
</evidence>
<dbReference type="AlphaFoldDB" id="A0A9P7V9V1"/>
<accession>A0A9P7V9V1</accession>
<dbReference type="Proteomes" id="UP000790833">
    <property type="component" value="Unassembled WGS sequence"/>
</dbReference>
<dbReference type="GO" id="GO:0006357">
    <property type="term" value="P:regulation of transcription by RNA polymerase II"/>
    <property type="evidence" value="ECO:0007669"/>
    <property type="project" value="TreeGrafter"/>
</dbReference>
<comment type="caution">
    <text evidence="7">The sequence shown here is derived from an EMBL/GenBank/DDBJ whole genome shotgun (WGS) entry which is preliminary data.</text>
</comment>